<dbReference type="AlphaFoldDB" id="K2RJL1"/>
<name>K2RJL1_MACPH</name>
<dbReference type="InParanoid" id="K2RJL1"/>
<dbReference type="Proteomes" id="UP000007129">
    <property type="component" value="Unassembled WGS sequence"/>
</dbReference>
<evidence type="ECO:0000313" key="3">
    <source>
        <dbReference type="Proteomes" id="UP000007129"/>
    </source>
</evidence>
<comment type="caution">
    <text evidence="2">The sequence shown here is derived from an EMBL/GenBank/DDBJ whole genome shotgun (WGS) entry which is preliminary data.</text>
</comment>
<feature type="region of interest" description="Disordered" evidence="1">
    <location>
        <begin position="84"/>
        <end position="198"/>
    </location>
</feature>
<gene>
    <name evidence="2" type="ORF">MPH_07961</name>
</gene>
<dbReference type="VEuPathDB" id="FungiDB:MPH_07961"/>
<proteinExistence type="predicted"/>
<dbReference type="OrthoDB" id="196103at2759"/>
<feature type="compositionally biased region" description="Basic and acidic residues" evidence="1">
    <location>
        <begin position="93"/>
        <end position="116"/>
    </location>
</feature>
<evidence type="ECO:0000313" key="2">
    <source>
        <dbReference type="EMBL" id="EKG14838.1"/>
    </source>
</evidence>
<accession>K2RJL1</accession>
<sequence length="279" mass="31495">MRWVVMIRCIGYVPYSTALYCNSVWGTQWFLIFGAVTCGLSVSCRSTCRVRDSANVGKASALWPAEAAIGVGYPEVQRRGICTSHNRLPSRSQHLDGPRKARLDHRNSHPTRDQQRRRSGWRHCPQNLSRPRRPPVPRPPPRSPYLAPRQTHPQRRKTPLLLEPKQGLQDPSPRLLPHLQAQRSPPPHPRLHHRPMGRDVPRQLPRRVLHRARPRARGLLGRRHRRADGPADRLVAGHQAPTAHDAGALELALHTSAVHRHLGLEHRGAGAVGRGEPRD</sequence>
<dbReference type="HOGENOM" id="CLU_997736_0_0_1"/>
<protein>
    <submittedName>
        <fullName evidence="2">Uncharacterized protein</fullName>
    </submittedName>
</protein>
<dbReference type="EMBL" id="AHHD01000336">
    <property type="protein sequence ID" value="EKG14838.1"/>
    <property type="molecule type" value="Genomic_DNA"/>
</dbReference>
<organism evidence="2 3">
    <name type="scientific">Macrophomina phaseolina (strain MS6)</name>
    <name type="common">Charcoal rot fungus</name>
    <dbReference type="NCBI Taxonomy" id="1126212"/>
    <lineage>
        <taxon>Eukaryota</taxon>
        <taxon>Fungi</taxon>
        <taxon>Dikarya</taxon>
        <taxon>Ascomycota</taxon>
        <taxon>Pezizomycotina</taxon>
        <taxon>Dothideomycetes</taxon>
        <taxon>Dothideomycetes incertae sedis</taxon>
        <taxon>Botryosphaeriales</taxon>
        <taxon>Botryosphaeriaceae</taxon>
        <taxon>Macrophomina</taxon>
    </lineage>
</organism>
<evidence type="ECO:0000256" key="1">
    <source>
        <dbReference type="SAM" id="MobiDB-lite"/>
    </source>
</evidence>
<reference evidence="2 3" key="1">
    <citation type="journal article" date="2012" name="BMC Genomics">
        <title>Tools to kill: Genome of one of the most destructive plant pathogenic fungi Macrophomina phaseolina.</title>
        <authorList>
            <person name="Islam M.S."/>
            <person name="Haque M.S."/>
            <person name="Islam M.M."/>
            <person name="Emdad E.M."/>
            <person name="Halim A."/>
            <person name="Hossen Q.M.M."/>
            <person name="Hossain M.Z."/>
            <person name="Ahmed B."/>
            <person name="Rahim S."/>
            <person name="Rahman M.S."/>
            <person name="Alam M.M."/>
            <person name="Hou S."/>
            <person name="Wan X."/>
            <person name="Saito J.A."/>
            <person name="Alam M."/>
        </authorList>
    </citation>
    <scope>NUCLEOTIDE SEQUENCE [LARGE SCALE GENOMIC DNA]</scope>
    <source>
        <strain evidence="2 3">MS6</strain>
    </source>
</reference>